<sequence length="62" mass="7387">MCSYVLLLTENLVDDSMRREFIANNALQFLIQGFVLEKNVFEDWVGMRVFEYCYEYCCRTVG</sequence>
<dbReference type="AlphaFoldDB" id="A0A154PGQ8"/>
<gene>
    <name evidence="1" type="ORF">WN55_02421</name>
</gene>
<proteinExistence type="predicted"/>
<accession>A0A154PGQ8</accession>
<protein>
    <submittedName>
        <fullName evidence="1">Uncharacterized protein</fullName>
    </submittedName>
</protein>
<evidence type="ECO:0000313" key="1">
    <source>
        <dbReference type="EMBL" id="KZC11066.1"/>
    </source>
</evidence>
<evidence type="ECO:0000313" key="2">
    <source>
        <dbReference type="Proteomes" id="UP000076502"/>
    </source>
</evidence>
<dbReference type="Proteomes" id="UP000076502">
    <property type="component" value="Unassembled WGS sequence"/>
</dbReference>
<dbReference type="EMBL" id="KQ434900">
    <property type="protein sequence ID" value="KZC11066.1"/>
    <property type="molecule type" value="Genomic_DNA"/>
</dbReference>
<keyword evidence="2" id="KW-1185">Reference proteome</keyword>
<name>A0A154PGQ8_DUFNO</name>
<reference evidence="1 2" key="1">
    <citation type="submission" date="2015-07" db="EMBL/GenBank/DDBJ databases">
        <title>The genome of Dufourea novaeangliae.</title>
        <authorList>
            <person name="Pan H."/>
            <person name="Kapheim K."/>
        </authorList>
    </citation>
    <scope>NUCLEOTIDE SEQUENCE [LARGE SCALE GENOMIC DNA]</scope>
    <source>
        <strain evidence="1">0120121106</strain>
        <tissue evidence="1">Whole body</tissue>
    </source>
</reference>
<organism evidence="1 2">
    <name type="scientific">Dufourea novaeangliae</name>
    <name type="common">Sweat bee</name>
    <dbReference type="NCBI Taxonomy" id="178035"/>
    <lineage>
        <taxon>Eukaryota</taxon>
        <taxon>Metazoa</taxon>
        <taxon>Ecdysozoa</taxon>
        <taxon>Arthropoda</taxon>
        <taxon>Hexapoda</taxon>
        <taxon>Insecta</taxon>
        <taxon>Pterygota</taxon>
        <taxon>Neoptera</taxon>
        <taxon>Endopterygota</taxon>
        <taxon>Hymenoptera</taxon>
        <taxon>Apocrita</taxon>
        <taxon>Aculeata</taxon>
        <taxon>Apoidea</taxon>
        <taxon>Anthophila</taxon>
        <taxon>Halictidae</taxon>
        <taxon>Rophitinae</taxon>
        <taxon>Dufourea</taxon>
    </lineage>
</organism>